<reference evidence="1" key="1">
    <citation type="submission" date="2020-11" db="EMBL/GenBank/DDBJ databases">
        <authorList>
            <consortium name="DOE Joint Genome Institute"/>
            <person name="Ahrendt S."/>
            <person name="Riley R."/>
            <person name="Andreopoulos W."/>
            <person name="Labutti K."/>
            <person name="Pangilinan J."/>
            <person name="Ruiz-Duenas F.J."/>
            <person name="Barrasa J.M."/>
            <person name="Sanchez-Garcia M."/>
            <person name="Camarero S."/>
            <person name="Miyauchi S."/>
            <person name="Serrano A."/>
            <person name="Linde D."/>
            <person name="Babiker R."/>
            <person name="Drula E."/>
            <person name="Ayuso-Fernandez I."/>
            <person name="Pacheco R."/>
            <person name="Padilla G."/>
            <person name="Ferreira P."/>
            <person name="Barriuso J."/>
            <person name="Kellner H."/>
            <person name="Castanera R."/>
            <person name="Alfaro M."/>
            <person name="Ramirez L."/>
            <person name="Pisabarro A.G."/>
            <person name="Kuo A."/>
            <person name="Tritt A."/>
            <person name="Lipzen A."/>
            <person name="He G."/>
            <person name="Yan M."/>
            <person name="Ng V."/>
            <person name="Cullen D."/>
            <person name="Martin F."/>
            <person name="Rosso M.-N."/>
            <person name="Henrissat B."/>
            <person name="Hibbett D."/>
            <person name="Martinez A.T."/>
            <person name="Grigoriev I.V."/>
        </authorList>
    </citation>
    <scope>NUCLEOTIDE SEQUENCE</scope>
    <source>
        <strain evidence="1">CBS 247.69</strain>
    </source>
</reference>
<accession>A0A9P6CI87</accession>
<gene>
    <name evidence="1" type="ORF">BDZ94DRAFT_1236456</name>
</gene>
<evidence type="ECO:0000313" key="2">
    <source>
        <dbReference type="Proteomes" id="UP000807353"/>
    </source>
</evidence>
<dbReference type="OrthoDB" id="3267419at2759"/>
<name>A0A9P6CI87_9AGAR</name>
<dbReference type="Proteomes" id="UP000807353">
    <property type="component" value="Unassembled WGS sequence"/>
</dbReference>
<keyword evidence="2" id="KW-1185">Reference proteome</keyword>
<sequence length="276" mass="30377">MATTPGSTQYYFSRKQTVQHPTSLTYEQQSTECFLDNSIYIFPNPPSSLGSPAQHSDLSVPTDYEFSALSEPNSPVDSGNSSRVFNWSPFTPLTHLERVGLVEWTQSDANDILLGIHDQADQWREVVARQRARESQTSFTGTSLQRIPPAGKIRFSGQQPSSHLPFLSFISSLLSVDDATFQLLYHASSCPTLFPGKTRLSDSGQNNEGDIGLHGVEKLLARESESRVVTGGCAMLSGLSIPYGPFSEFPFVGLWDIMASLMMNGSEAVREVFRSP</sequence>
<dbReference type="AlphaFoldDB" id="A0A9P6CI87"/>
<dbReference type="EMBL" id="MU150266">
    <property type="protein sequence ID" value="KAF9463060.1"/>
    <property type="molecule type" value="Genomic_DNA"/>
</dbReference>
<comment type="caution">
    <text evidence="1">The sequence shown here is derived from an EMBL/GenBank/DDBJ whole genome shotgun (WGS) entry which is preliminary data.</text>
</comment>
<evidence type="ECO:0000313" key="1">
    <source>
        <dbReference type="EMBL" id="KAF9463060.1"/>
    </source>
</evidence>
<organism evidence="1 2">
    <name type="scientific">Collybia nuda</name>
    <dbReference type="NCBI Taxonomy" id="64659"/>
    <lineage>
        <taxon>Eukaryota</taxon>
        <taxon>Fungi</taxon>
        <taxon>Dikarya</taxon>
        <taxon>Basidiomycota</taxon>
        <taxon>Agaricomycotina</taxon>
        <taxon>Agaricomycetes</taxon>
        <taxon>Agaricomycetidae</taxon>
        <taxon>Agaricales</taxon>
        <taxon>Tricholomatineae</taxon>
        <taxon>Clitocybaceae</taxon>
        <taxon>Collybia</taxon>
    </lineage>
</organism>
<proteinExistence type="predicted"/>
<protein>
    <submittedName>
        <fullName evidence="1">Uncharacterized protein</fullName>
    </submittedName>
</protein>